<proteinExistence type="predicted"/>
<protein>
    <recommendedName>
        <fullName evidence="4">Glycerophosphoryl diester phosphodiesterase membrane domain-containing protein</fullName>
    </recommendedName>
</protein>
<feature type="transmembrane region" description="Helical" evidence="1">
    <location>
        <begin position="78"/>
        <end position="101"/>
    </location>
</feature>
<comment type="caution">
    <text evidence="2">The sequence shown here is derived from an EMBL/GenBank/DDBJ whole genome shotgun (WGS) entry which is preliminary data.</text>
</comment>
<dbReference type="RefSeq" id="WP_321549436.1">
    <property type="nucleotide sequence ID" value="NZ_JAXIVS010000012.1"/>
</dbReference>
<evidence type="ECO:0008006" key="4">
    <source>
        <dbReference type="Google" id="ProtNLM"/>
    </source>
</evidence>
<evidence type="ECO:0000313" key="2">
    <source>
        <dbReference type="EMBL" id="MDY7230720.1"/>
    </source>
</evidence>
<reference evidence="2 3" key="1">
    <citation type="submission" date="2023-12" db="EMBL/GenBank/DDBJ databases">
        <title>the genome sequence of Hyalangium sp. s54d21.</title>
        <authorList>
            <person name="Zhang X."/>
        </authorList>
    </citation>
    <scope>NUCLEOTIDE SEQUENCE [LARGE SCALE GENOMIC DNA]</scope>
    <source>
        <strain evidence="3">s54d21</strain>
    </source>
</reference>
<feature type="transmembrane region" description="Helical" evidence="1">
    <location>
        <begin position="305"/>
        <end position="324"/>
    </location>
</feature>
<organism evidence="2 3">
    <name type="scientific">Hyalangium rubrum</name>
    <dbReference type="NCBI Taxonomy" id="3103134"/>
    <lineage>
        <taxon>Bacteria</taxon>
        <taxon>Pseudomonadati</taxon>
        <taxon>Myxococcota</taxon>
        <taxon>Myxococcia</taxon>
        <taxon>Myxococcales</taxon>
        <taxon>Cystobacterineae</taxon>
        <taxon>Archangiaceae</taxon>
        <taxon>Hyalangium</taxon>
    </lineage>
</organism>
<feature type="transmembrane region" description="Helical" evidence="1">
    <location>
        <begin position="145"/>
        <end position="168"/>
    </location>
</feature>
<keyword evidence="1" id="KW-0812">Transmembrane</keyword>
<keyword evidence="1" id="KW-0472">Membrane</keyword>
<keyword evidence="3" id="KW-1185">Reference proteome</keyword>
<accession>A0ABU5HB71</accession>
<dbReference type="Proteomes" id="UP001291309">
    <property type="component" value="Unassembled WGS sequence"/>
</dbReference>
<feature type="transmembrane region" description="Helical" evidence="1">
    <location>
        <begin position="180"/>
        <end position="204"/>
    </location>
</feature>
<feature type="transmembrane region" description="Helical" evidence="1">
    <location>
        <begin position="247"/>
        <end position="273"/>
    </location>
</feature>
<name>A0ABU5HB71_9BACT</name>
<evidence type="ECO:0000313" key="3">
    <source>
        <dbReference type="Proteomes" id="UP001291309"/>
    </source>
</evidence>
<sequence>MNAPGIKDLRPLALGELIDRSATFWRAHIKPLFLLCFGFELINYILSKSVVVALERGNLFFKGGPELQSRMENDPTSLFGDLGTMMGATSVLWVVLIWSYWLSTLVVARYVVPVQLGESALPADGLRRGLHRLGSFTGAYVLTQLWGLGISLLMMLPGGALILLGALLSQTGSNSRPATIAGLLLIAGGALLAMLGGLAALFWYFLRFSLLAPVFAMEDLSTLGSFRRSGDLISGRVAPGFMGRVKVRAMILFTVVAGILIAVSFVSGLPAWIVRFAYGNPFDAAAAAANPIPQTLLVPVELLQVVGQSFFTPLALVFSAMFYLDMRMRREGLDLERRLDNRPPTSA</sequence>
<dbReference type="EMBL" id="JAXIVS010000012">
    <property type="protein sequence ID" value="MDY7230720.1"/>
    <property type="molecule type" value="Genomic_DNA"/>
</dbReference>
<keyword evidence="1" id="KW-1133">Transmembrane helix</keyword>
<gene>
    <name evidence="2" type="ORF">SYV04_30265</name>
</gene>
<evidence type="ECO:0000256" key="1">
    <source>
        <dbReference type="SAM" id="Phobius"/>
    </source>
</evidence>